<evidence type="ECO:0000313" key="1">
    <source>
        <dbReference type="EMBL" id="CAL2108100.1"/>
    </source>
</evidence>
<dbReference type="EMBL" id="CAXJRC010000043">
    <property type="protein sequence ID" value="CAL2108100.1"/>
    <property type="molecule type" value="Genomic_DNA"/>
</dbReference>
<organism evidence="1 2">
    <name type="scientific">Tenacibaculum vairaonense</name>
    <dbReference type="NCBI Taxonomy" id="3137860"/>
    <lineage>
        <taxon>Bacteria</taxon>
        <taxon>Pseudomonadati</taxon>
        <taxon>Bacteroidota</taxon>
        <taxon>Flavobacteriia</taxon>
        <taxon>Flavobacteriales</taxon>
        <taxon>Flavobacteriaceae</taxon>
        <taxon>Tenacibaculum</taxon>
    </lineage>
</organism>
<dbReference type="RefSeq" id="WP_348739665.1">
    <property type="nucleotide sequence ID" value="NZ_CAXJRC010000043.1"/>
</dbReference>
<reference evidence="1 2" key="1">
    <citation type="submission" date="2024-05" db="EMBL/GenBank/DDBJ databases">
        <authorList>
            <person name="Duchaud E."/>
        </authorList>
    </citation>
    <scope>NUCLEOTIDE SEQUENCE [LARGE SCALE GENOMIC DNA]</scope>
    <source>
        <strain evidence="1">Ena-SAMPLE-TAB-13-05-2024-13:56:06:370-140305</strain>
    </source>
</reference>
<protein>
    <submittedName>
        <fullName evidence="1">Uncharacterized protein</fullName>
    </submittedName>
</protein>
<dbReference type="Proteomes" id="UP001497602">
    <property type="component" value="Unassembled WGS sequence"/>
</dbReference>
<evidence type="ECO:0000313" key="2">
    <source>
        <dbReference type="Proteomes" id="UP001497602"/>
    </source>
</evidence>
<gene>
    <name evidence="1" type="ORF">T190115A13A_60095</name>
</gene>
<sequence>MFCVLLKKTSYIDKSDIVNEDYKYNEDLDDGINSILIEFCHKLSDINKVLFVFQINNKEFGLDVRTDLSIFLEQFLDIYRFMYLEDVKNVIIDFYEQGVEEVIELIKKEDNKVCIINENISTIIGGSELKEMLHYFIVNFDQLVKFLYPSLYNNLIFRRWLEDLYSLSKNNE</sequence>
<keyword evidence="2" id="KW-1185">Reference proteome</keyword>
<name>A0ABM9PQN9_9FLAO</name>
<accession>A0ABM9PQN9</accession>
<proteinExistence type="predicted"/>
<comment type="caution">
    <text evidence="1">The sequence shown here is derived from an EMBL/GenBank/DDBJ whole genome shotgun (WGS) entry which is preliminary data.</text>
</comment>